<evidence type="ECO:0000313" key="1">
    <source>
        <dbReference type="EMBL" id="STJ56866.1"/>
    </source>
</evidence>
<reference evidence="1 2" key="1">
    <citation type="submission" date="2018-06" db="EMBL/GenBank/DDBJ databases">
        <authorList>
            <consortium name="Pathogen Informatics"/>
            <person name="Doyle S."/>
        </authorList>
    </citation>
    <scope>NUCLEOTIDE SEQUENCE [LARGE SCALE GENOMIC DNA]</scope>
    <source>
        <strain evidence="1 2">NCTC9045</strain>
    </source>
</reference>
<evidence type="ECO:0000313" key="2">
    <source>
        <dbReference type="Proteomes" id="UP000254503"/>
    </source>
</evidence>
<dbReference type="SUPFAM" id="SSF52402">
    <property type="entry name" value="Adenine nucleotide alpha hydrolases-like"/>
    <property type="match status" value="1"/>
</dbReference>
<dbReference type="EMBL" id="UGDD01000002">
    <property type="protein sequence ID" value="STJ56866.1"/>
    <property type="molecule type" value="Genomic_DNA"/>
</dbReference>
<dbReference type="InterPro" id="IPR014729">
    <property type="entry name" value="Rossmann-like_a/b/a_fold"/>
</dbReference>
<name>A0A376X8P4_ECOLX</name>
<accession>A0A376X8P4</accession>
<dbReference type="Proteomes" id="UP000254503">
    <property type="component" value="Unassembled WGS sequence"/>
</dbReference>
<protein>
    <submittedName>
        <fullName evidence="1">Electron transfer flavoprotein FixA</fullName>
    </submittedName>
</protein>
<gene>
    <name evidence="1" type="primary">fixA_2</name>
    <name evidence="1" type="ORF">NCTC9045_04868</name>
</gene>
<dbReference type="Gene3D" id="3.40.50.620">
    <property type="entry name" value="HUPs"/>
    <property type="match status" value="1"/>
</dbReference>
<sequence>MKIITCYKCVPDEQDIAVNNADGSLDFSKADAKISQYDLNAMKRLAS</sequence>
<dbReference type="AlphaFoldDB" id="A0A376X8P4"/>
<proteinExistence type="predicted"/>
<organism evidence="1 2">
    <name type="scientific">Escherichia coli</name>
    <dbReference type="NCBI Taxonomy" id="562"/>
    <lineage>
        <taxon>Bacteria</taxon>
        <taxon>Pseudomonadati</taxon>
        <taxon>Pseudomonadota</taxon>
        <taxon>Gammaproteobacteria</taxon>
        <taxon>Enterobacterales</taxon>
        <taxon>Enterobacteriaceae</taxon>
        <taxon>Escherichia</taxon>
    </lineage>
</organism>